<dbReference type="EMBL" id="OZ034819">
    <property type="protein sequence ID" value="CAL1393935.1"/>
    <property type="molecule type" value="Genomic_DNA"/>
</dbReference>
<feature type="compositionally biased region" description="Basic and acidic residues" evidence="1">
    <location>
        <begin position="60"/>
        <end position="77"/>
    </location>
</feature>
<reference evidence="2 3" key="1">
    <citation type="submission" date="2024-04" db="EMBL/GenBank/DDBJ databases">
        <authorList>
            <person name="Fracassetti M."/>
        </authorList>
    </citation>
    <scope>NUCLEOTIDE SEQUENCE [LARGE SCALE GENOMIC DNA]</scope>
</reference>
<feature type="compositionally biased region" description="Basic and acidic residues" evidence="1">
    <location>
        <begin position="85"/>
        <end position="94"/>
    </location>
</feature>
<accession>A0AAV2F8Z5</accession>
<protein>
    <submittedName>
        <fullName evidence="2">Uncharacterized protein</fullName>
    </submittedName>
</protein>
<evidence type="ECO:0000313" key="3">
    <source>
        <dbReference type="Proteomes" id="UP001497516"/>
    </source>
</evidence>
<dbReference type="Proteomes" id="UP001497516">
    <property type="component" value="Chromosome 6"/>
</dbReference>
<sequence length="155" mass="16719">MAEFIIGIEYCGLPRCCGACGVFGHDCSLPPPGSPTKRVWRRKRSKVLVLGQPVVKGTEKREDHVLEAESTAEKEVTQDSGEGAVVDKGKKVMEDSTPPVTPSALPSQEEFNKVINGAKPKYALKVPTPILHSNAFELLCGQRDIILQAPPKKGG</sequence>
<evidence type="ECO:0000313" key="2">
    <source>
        <dbReference type="EMBL" id="CAL1393935.1"/>
    </source>
</evidence>
<evidence type="ECO:0000256" key="1">
    <source>
        <dbReference type="SAM" id="MobiDB-lite"/>
    </source>
</evidence>
<feature type="region of interest" description="Disordered" evidence="1">
    <location>
        <begin position="60"/>
        <end position="105"/>
    </location>
</feature>
<gene>
    <name evidence="2" type="ORF">LTRI10_LOCUS34469</name>
</gene>
<dbReference type="AlphaFoldDB" id="A0AAV2F8Z5"/>
<name>A0AAV2F8Z5_9ROSI</name>
<keyword evidence="3" id="KW-1185">Reference proteome</keyword>
<proteinExistence type="predicted"/>
<organism evidence="2 3">
    <name type="scientific">Linum trigynum</name>
    <dbReference type="NCBI Taxonomy" id="586398"/>
    <lineage>
        <taxon>Eukaryota</taxon>
        <taxon>Viridiplantae</taxon>
        <taxon>Streptophyta</taxon>
        <taxon>Embryophyta</taxon>
        <taxon>Tracheophyta</taxon>
        <taxon>Spermatophyta</taxon>
        <taxon>Magnoliopsida</taxon>
        <taxon>eudicotyledons</taxon>
        <taxon>Gunneridae</taxon>
        <taxon>Pentapetalae</taxon>
        <taxon>rosids</taxon>
        <taxon>fabids</taxon>
        <taxon>Malpighiales</taxon>
        <taxon>Linaceae</taxon>
        <taxon>Linum</taxon>
    </lineage>
</organism>